<feature type="transmembrane region" description="Helical" evidence="5">
    <location>
        <begin position="94"/>
        <end position="116"/>
    </location>
</feature>
<accession>C0CT41</accession>
<dbReference type="EMBL" id="ACCJ01000008">
    <property type="protein sequence ID" value="EEG57719.1"/>
    <property type="molecule type" value="Genomic_DNA"/>
</dbReference>
<dbReference type="GO" id="GO:0016020">
    <property type="term" value="C:membrane"/>
    <property type="evidence" value="ECO:0007669"/>
    <property type="project" value="UniProtKB-SubCell"/>
</dbReference>
<dbReference type="HOGENOM" id="CLU_007946_3_4_9"/>
<evidence type="ECO:0000256" key="1">
    <source>
        <dbReference type="ARBA" id="ARBA00004141"/>
    </source>
</evidence>
<feature type="transmembrane region" description="Helical" evidence="5">
    <location>
        <begin position="235"/>
        <end position="260"/>
    </location>
</feature>
<protein>
    <submittedName>
        <fullName evidence="6">Amino acid permease</fullName>
    </submittedName>
</protein>
<evidence type="ECO:0000313" key="7">
    <source>
        <dbReference type="Proteomes" id="UP000004756"/>
    </source>
</evidence>
<sequence length="447" mass="47503">MKRSGISMDTKLQKKIGLGTAIALSVGTTVGAGIFTSISEVAAASGCALITILAFLIGGLIMIPQNLVMAEMATAYPEDGGHYVYIKHAGWKKLAFLCGWTTFWGNDTTAIAVVALAGAQYIAYLVPMSAIAIKLLAVASILVFMTIHVVSVEGGGKFQTIMTAVKLLPFVLLIGVGAFYMRGDYISTPAVAGAPVGLAALLAGISATSWSYDGMGACCYMTGEIKDPKKTMPRALIGSVLFIIVLYALLSVVITGIMPFDALQSSTAPLADAAAMLPGIGKVSGIFVALAGTIVTMAACSGTIMFQPRLEYQMAVDGLFFKSFGKVHPKYHTPYFSIMIQCLIACIFVFLGSISDLLGYFTLVLLLKNTLTFVTMFAHHKNPDYDPLWRCPAWMFMTLISIGSSMILVVSTFLWAPIPGLVAGGIAVATGMPAYYMWTRKNQSKSA</sequence>
<feature type="transmembrane region" description="Helical" evidence="5">
    <location>
        <begin position="122"/>
        <end position="149"/>
    </location>
</feature>
<keyword evidence="7" id="KW-1185">Reference proteome</keyword>
<proteinExistence type="predicted"/>
<evidence type="ECO:0000313" key="6">
    <source>
        <dbReference type="EMBL" id="EEG57719.1"/>
    </source>
</evidence>
<gene>
    <name evidence="6" type="ORF">CLOSTASPAR_00137</name>
</gene>
<feature type="transmembrane region" description="Helical" evidence="5">
    <location>
        <begin position="186"/>
        <end position="205"/>
    </location>
</feature>
<dbReference type="PIRSF" id="PIRSF006060">
    <property type="entry name" value="AA_transporter"/>
    <property type="match status" value="1"/>
</dbReference>
<organism evidence="6 7">
    <name type="scientific">[Clostridium] asparagiforme DSM 15981</name>
    <dbReference type="NCBI Taxonomy" id="518636"/>
    <lineage>
        <taxon>Bacteria</taxon>
        <taxon>Bacillati</taxon>
        <taxon>Bacillota</taxon>
        <taxon>Clostridia</taxon>
        <taxon>Lachnospirales</taxon>
        <taxon>Lachnospiraceae</taxon>
        <taxon>Enterocloster</taxon>
    </lineage>
</organism>
<reference evidence="6 7" key="2">
    <citation type="submission" date="2009-02" db="EMBL/GenBank/DDBJ databases">
        <title>Draft genome sequence of Clostridium asparagiforme (DSM 15981).</title>
        <authorList>
            <person name="Sudarsanam P."/>
            <person name="Ley R."/>
            <person name="Guruge J."/>
            <person name="Turnbaugh P.J."/>
            <person name="Mahowald M."/>
            <person name="Liep D."/>
            <person name="Gordon J."/>
        </authorList>
    </citation>
    <scope>NUCLEOTIDE SEQUENCE [LARGE SCALE GENOMIC DNA]</scope>
    <source>
        <strain evidence="6 7">DSM 15981</strain>
    </source>
</reference>
<evidence type="ECO:0000256" key="3">
    <source>
        <dbReference type="ARBA" id="ARBA00022989"/>
    </source>
</evidence>
<name>C0CT41_9FIRM</name>
<evidence type="ECO:0000256" key="5">
    <source>
        <dbReference type="SAM" id="Phobius"/>
    </source>
</evidence>
<evidence type="ECO:0000256" key="4">
    <source>
        <dbReference type="ARBA" id="ARBA00023136"/>
    </source>
</evidence>
<dbReference type="Proteomes" id="UP000004756">
    <property type="component" value="Unassembled WGS sequence"/>
</dbReference>
<feature type="transmembrane region" description="Helical" evidence="5">
    <location>
        <begin position="280"/>
        <end position="306"/>
    </location>
</feature>
<dbReference type="Pfam" id="PF13520">
    <property type="entry name" value="AA_permease_2"/>
    <property type="match status" value="1"/>
</dbReference>
<dbReference type="GO" id="GO:0015179">
    <property type="term" value="F:L-amino acid transmembrane transporter activity"/>
    <property type="evidence" value="ECO:0007669"/>
    <property type="project" value="TreeGrafter"/>
</dbReference>
<dbReference type="InterPro" id="IPR002293">
    <property type="entry name" value="AA/rel_permease1"/>
</dbReference>
<comment type="subcellular location">
    <subcellularLocation>
        <location evidence="1">Membrane</location>
        <topology evidence="1">Multi-pass membrane protein</topology>
    </subcellularLocation>
</comment>
<feature type="transmembrane region" description="Helical" evidence="5">
    <location>
        <begin position="161"/>
        <end position="180"/>
    </location>
</feature>
<keyword evidence="3 5" id="KW-1133">Transmembrane helix</keyword>
<dbReference type="PANTHER" id="PTHR11785">
    <property type="entry name" value="AMINO ACID TRANSPORTER"/>
    <property type="match status" value="1"/>
</dbReference>
<keyword evidence="4 5" id="KW-0472">Membrane</keyword>
<keyword evidence="2 5" id="KW-0812">Transmembrane</keyword>
<dbReference type="InterPro" id="IPR050598">
    <property type="entry name" value="AminoAcid_Transporter"/>
</dbReference>
<comment type="caution">
    <text evidence="6">The sequence shown here is derived from an EMBL/GenBank/DDBJ whole genome shotgun (WGS) entry which is preliminary data.</text>
</comment>
<evidence type="ECO:0000256" key="2">
    <source>
        <dbReference type="ARBA" id="ARBA00022692"/>
    </source>
</evidence>
<feature type="transmembrane region" description="Helical" evidence="5">
    <location>
        <begin position="42"/>
        <end position="63"/>
    </location>
</feature>
<dbReference type="PANTHER" id="PTHR11785:SF512">
    <property type="entry name" value="SOBREMESA, ISOFORM B"/>
    <property type="match status" value="1"/>
</dbReference>
<reference evidence="6 7" key="1">
    <citation type="submission" date="2009-01" db="EMBL/GenBank/DDBJ databases">
        <authorList>
            <person name="Fulton L."/>
            <person name="Clifton S."/>
            <person name="Fulton B."/>
            <person name="Xu J."/>
            <person name="Minx P."/>
            <person name="Pepin K.H."/>
            <person name="Johnson M."/>
            <person name="Bhonagiri V."/>
            <person name="Nash W.E."/>
            <person name="Mardis E.R."/>
            <person name="Wilson R.K."/>
        </authorList>
    </citation>
    <scope>NUCLEOTIDE SEQUENCE [LARGE SCALE GENOMIC DNA]</scope>
    <source>
        <strain evidence="6 7">DSM 15981</strain>
    </source>
</reference>
<dbReference type="AlphaFoldDB" id="C0CT41"/>
<dbReference type="Gene3D" id="1.20.1740.10">
    <property type="entry name" value="Amino acid/polyamine transporter I"/>
    <property type="match status" value="1"/>
</dbReference>
<feature type="transmembrane region" description="Helical" evidence="5">
    <location>
        <begin position="421"/>
        <end position="438"/>
    </location>
</feature>
<feature type="transmembrane region" description="Helical" evidence="5">
    <location>
        <begin position="391"/>
        <end position="415"/>
    </location>
</feature>
<feature type="transmembrane region" description="Helical" evidence="5">
    <location>
        <begin position="360"/>
        <end position="379"/>
    </location>
</feature>
<feature type="transmembrane region" description="Helical" evidence="5">
    <location>
        <begin position="335"/>
        <end position="354"/>
    </location>
</feature>